<feature type="chain" id="PRO_5047363559" description="Tetratricopeptide repeat-containing protein" evidence="1">
    <location>
        <begin position="22"/>
        <end position="211"/>
    </location>
</feature>
<keyword evidence="3" id="KW-1185">Reference proteome</keyword>
<reference evidence="3" key="1">
    <citation type="journal article" date="2019" name="Int. J. Syst. Evol. Microbiol.">
        <title>The Global Catalogue of Microorganisms (GCM) 10K type strain sequencing project: providing services to taxonomists for standard genome sequencing and annotation.</title>
        <authorList>
            <consortium name="The Broad Institute Genomics Platform"/>
            <consortium name="The Broad Institute Genome Sequencing Center for Infectious Disease"/>
            <person name="Wu L."/>
            <person name="Ma J."/>
        </authorList>
    </citation>
    <scope>NUCLEOTIDE SEQUENCE [LARGE SCALE GENOMIC DNA]</scope>
    <source>
        <strain evidence="3">KCTC 22558</strain>
    </source>
</reference>
<dbReference type="EMBL" id="BMXY01000005">
    <property type="protein sequence ID" value="GGZ71668.1"/>
    <property type="molecule type" value="Genomic_DNA"/>
</dbReference>
<evidence type="ECO:0000313" key="3">
    <source>
        <dbReference type="Proteomes" id="UP000643403"/>
    </source>
</evidence>
<dbReference type="Proteomes" id="UP000643403">
    <property type="component" value="Unassembled WGS sequence"/>
</dbReference>
<evidence type="ECO:0008006" key="4">
    <source>
        <dbReference type="Google" id="ProtNLM"/>
    </source>
</evidence>
<gene>
    <name evidence="2" type="ORF">GCM10008101_27380</name>
</gene>
<comment type="caution">
    <text evidence="2">The sequence shown here is derived from an EMBL/GenBank/DDBJ whole genome shotgun (WGS) entry which is preliminary data.</text>
</comment>
<organism evidence="2 3">
    <name type="scientific">Cognatilysobacter xinjiangensis</name>
    <dbReference type="NCBI Taxonomy" id="546892"/>
    <lineage>
        <taxon>Bacteria</taxon>
        <taxon>Pseudomonadati</taxon>
        <taxon>Pseudomonadota</taxon>
        <taxon>Gammaproteobacteria</taxon>
        <taxon>Lysobacterales</taxon>
        <taxon>Lysobacteraceae</taxon>
        <taxon>Cognatilysobacter</taxon>
    </lineage>
</organism>
<accession>A0ABQ3C7Q2</accession>
<name>A0ABQ3C7Q2_9GAMM</name>
<evidence type="ECO:0000256" key="1">
    <source>
        <dbReference type="SAM" id="SignalP"/>
    </source>
</evidence>
<protein>
    <recommendedName>
        <fullName evidence="4">Tetratricopeptide repeat-containing protein</fullName>
    </recommendedName>
</protein>
<dbReference type="SUPFAM" id="SSF48452">
    <property type="entry name" value="TPR-like"/>
    <property type="match status" value="1"/>
</dbReference>
<feature type="signal peptide" evidence="1">
    <location>
        <begin position="1"/>
        <end position="21"/>
    </location>
</feature>
<evidence type="ECO:0000313" key="2">
    <source>
        <dbReference type="EMBL" id="GGZ71668.1"/>
    </source>
</evidence>
<keyword evidence="1" id="KW-0732">Signal</keyword>
<dbReference type="Gene3D" id="1.25.40.10">
    <property type="entry name" value="Tetratricopeptide repeat domain"/>
    <property type="match status" value="1"/>
</dbReference>
<sequence length="211" mass="23927">MIKTRTLLAALLLATAGAVSAQSNDLPRQVEFYFDADALSQRPVLELKDRSQTGIDRLMRAIERNPDSTLESAQLAHYAMQSGRNDLGRDLYARALARMDINNGLWRPVKWNYGWDLYRAGDAEGALRQWSELGGRGINSSWLPQTLAIALWKLDRRDEAVRWYAAAVRSEPTQWSTTSRFAQLLPQWREDERATLAEVQAAWAANPPSWP</sequence>
<dbReference type="InterPro" id="IPR011990">
    <property type="entry name" value="TPR-like_helical_dom_sf"/>
</dbReference>
<dbReference type="RefSeq" id="WP_189450977.1">
    <property type="nucleotide sequence ID" value="NZ_BMXY01000005.1"/>
</dbReference>
<proteinExistence type="predicted"/>